<reference evidence="2" key="1">
    <citation type="submission" date="2022-11" db="UniProtKB">
        <authorList>
            <consortium name="WormBaseParasite"/>
        </authorList>
    </citation>
    <scope>IDENTIFICATION</scope>
</reference>
<evidence type="ECO:0000313" key="2">
    <source>
        <dbReference type="WBParaSite" id="PDA_v2.g19581.t1"/>
    </source>
</evidence>
<accession>A0A914PNG5</accession>
<organism evidence="1 2">
    <name type="scientific">Panagrolaimus davidi</name>
    <dbReference type="NCBI Taxonomy" id="227884"/>
    <lineage>
        <taxon>Eukaryota</taxon>
        <taxon>Metazoa</taxon>
        <taxon>Ecdysozoa</taxon>
        <taxon>Nematoda</taxon>
        <taxon>Chromadorea</taxon>
        <taxon>Rhabditida</taxon>
        <taxon>Tylenchina</taxon>
        <taxon>Panagrolaimomorpha</taxon>
        <taxon>Panagrolaimoidea</taxon>
        <taxon>Panagrolaimidae</taxon>
        <taxon>Panagrolaimus</taxon>
    </lineage>
</organism>
<dbReference type="Proteomes" id="UP000887578">
    <property type="component" value="Unplaced"/>
</dbReference>
<name>A0A914PNG5_9BILA</name>
<evidence type="ECO:0000313" key="1">
    <source>
        <dbReference type="Proteomes" id="UP000887578"/>
    </source>
</evidence>
<proteinExistence type="predicted"/>
<dbReference type="WBParaSite" id="PDA_v2.g19581.t1">
    <property type="protein sequence ID" value="PDA_v2.g19581.t1"/>
    <property type="gene ID" value="PDA_v2.g19581"/>
</dbReference>
<sequence length="105" mass="12421">MHGSVGLWKATIENHEEILNIKKIKTKLWIGISIEKLPHRKFCELIISKIELKNQTLDFKTFKFLVSSQKLKRIDMKMVIIEDEEFNEITLDKIIKVLPKLDIFI</sequence>
<protein>
    <submittedName>
        <fullName evidence="2">Uncharacterized protein</fullName>
    </submittedName>
</protein>
<dbReference type="AlphaFoldDB" id="A0A914PNG5"/>
<keyword evidence="1" id="KW-1185">Reference proteome</keyword>